<name>A0A3D9XV46_PARVE</name>
<evidence type="ECO:0000313" key="2">
    <source>
        <dbReference type="Proteomes" id="UP000256941"/>
    </source>
</evidence>
<evidence type="ECO:0000313" key="1">
    <source>
        <dbReference type="EMBL" id="REF73518.1"/>
    </source>
</evidence>
<reference evidence="1 2" key="1">
    <citation type="submission" date="2018-08" db="EMBL/GenBank/DDBJ databases">
        <title>Genomic Encyclopedia of Archaeal and Bacterial Type Strains, Phase II (KMG-II): from individual species to whole genera.</title>
        <authorList>
            <person name="Goeker M."/>
        </authorList>
    </citation>
    <scope>NUCLEOTIDE SEQUENCE [LARGE SCALE GENOMIC DNA]</scope>
    <source>
        <strain evidence="1 2">DSM 17099</strain>
    </source>
</reference>
<dbReference type="EMBL" id="QTUJ01000001">
    <property type="protein sequence ID" value="REF73518.1"/>
    <property type="molecule type" value="Genomic_DNA"/>
</dbReference>
<accession>A0A3D9XV46</accession>
<proteinExistence type="predicted"/>
<comment type="caution">
    <text evidence="1">The sequence shown here is derived from an EMBL/GenBank/DDBJ whole genome shotgun (WGS) entry which is preliminary data.</text>
</comment>
<dbReference type="AlphaFoldDB" id="A0A3D9XV46"/>
<organism evidence="1 2">
    <name type="scientific">Paracoccus versutus</name>
    <name type="common">Thiobacillus versutus</name>
    <dbReference type="NCBI Taxonomy" id="34007"/>
    <lineage>
        <taxon>Bacteria</taxon>
        <taxon>Pseudomonadati</taxon>
        <taxon>Pseudomonadota</taxon>
        <taxon>Alphaproteobacteria</taxon>
        <taxon>Rhodobacterales</taxon>
        <taxon>Paracoccaceae</taxon>
        <taxon>Paracoccus</taxon>
    </lineage>
</organism>
<dbReference type="Proteomes" id="UP000256941">
    <property type="component" value="Unassembled WGS sequence"/>
</dbReference>
<gene>
    <name evidence="1" type="ORF">BDD41_2083</name>
</gene>
<sequence>MPVPDYDDPALFAECVSAITLKGEPCGYLADCLSEYEVEVTVAPAPGRGSSRAEPWLLLSDLEERCWAGRIKAAHLASDALQDAAGLYHLSKIEDLTISIGGRNFSENDVDTFQNAIGDLQGLRKLRLIVAENAIEEAEDCFRWPFAGFSVDIQVDKPARRGKKLTINPDPQA</sequence>
<protein>
    <submittedName>
        <fullName evidence="1">Uncharacterized protein</fullName>
    </submittedName>
</protein>